<evidence type="ECO:0000313" key="4">
    <source>
        <dbReference type="Proteomes" id="UP000054217"/>
    </source>
</evidence>
<gene>
    <name evidence="3" type="ORF">M404DRAFT_12572</name>
</gene>
<feature type="coiled-coil region" evidence="1">
    <location>
        <begin position="408"/>
        <end position="442"/>
    </location>
</feature>
<dbReference type="EMBL" id="KN831946">
    <property type="protein sequence ID" value="KIO13673.1"/>
    <property type="molecule type" value="Genomic_DNA"/>
</dbReference>
<dbReference type="PANTHER" id="PTHR22761">
    <property type="entry name" value="CHARGED MULTIVESICULAR BODY PROTEIN"/>
    <property type="match status" value="1"/>
</dbReference>
<accession>A0A0C3JX11</accession>
<dbReference type="InParanoid" id="A0A0C3JX11"/>
<organism evidence="3 4">
    <name type="scientific">Pisolithus tinctorius Marx 270</name>
    <dbReference type="NCBI Taxonomy" id="870435"/>
    <lineage>
        <taxon>Eukaryota</taxon>
        <taxon>Fungi</taxon>
        <taxon>Dikarya</taxon>
        <taxon>Basidiomycota</taxon>
        <taxon>Agaricomycotina</taxon>
        <taxon>Agaricomycetes</taxon>
        <taxon>Agaricomycetidae</taxon>
        <taxon>Boletales</taxon>
        <taxon>Sclerodermatineae</taxon>
        <taxon>Pisolithaceae</taxon>
        <taxon>Pisolithus</taxon>
    </lineage>
</organism>
<dbReference type="InterPro" id="IPR005024">
    <property type="entry name" value="Snf7_fam"/>
</dbReference>
<name>A0A0C3JX11_PISTI</name>
<keyword evidence="4" id="KW-1185">Reference proteome</keyword>
<dbReference type="GO" id="GO:0005771">
    <property type="term" value="C:multivesicular body"/>
    <property type="evidence" value="ECO:0007669"/>
    <property type="project" value="TreeGrafter"/>
</dbReference>
<reference evidence="4" key="2">
    <citation type="submission" date="2015-01" db="EMBL/GenBank/DDBJ databases">
        <title>Evolutionary Origins and Diversification of the Mycorrhizal Mutualists.</title>
        <authorList>
            <consortium name="DOE Joint Genome Institute"/>
            <consortium name="Mycorrhizal Genomics Consortium"/>
            <person name="Kohler A."/>
            <person name="Kuo A."/>
            <person name="Nagy L.G."/>
            <person name="Floudas D."/>
            <person name="Copeland A."/>
            <person name="Barry K.W."/>
            <person name="Cichocki N."/>
            <person name="Veneault-Fourrey C."/>
            <person name="LaButti K."/>
            <person name="Lindquist E.A."/>
            <person name="Lipzen A."/>
            <person name="Lundell T."/>
            <person name="Morin E."/>
            <person name="Murat C."/>
            <person name="Riley R."/>
            <person name="Ohm R."/>
            <person name="Sun H."/>
            <person name="Tunlid A."/>
            <person name="Henrissat B."/>
            <person name="Grigoriev I.V."/>
            <person name="Hibbett D.S."/>
            <person name="Martin F."/>
        </authorList>
    </citation>
    <scope>NUCLEOTIDE SEQUENCE [LARGE SCALE GENOMIC DNA]</scope>
    <source>
        <strain evidence="4">Marx 270</strain>
    </source>
</reference>
<dbReference type="PANTHER" id="PTHR22761:SF96">
    <property type="entry name" value="BCDNA.GH08385"/>
    <property type="match status" value="1"/>
</dbReference>
<proteinExistence type="predicted"/>
<dbReference type="STRING" id="870435.A0A0C3JX11"/>
<dbReference type="AlphaFoldDB" id="A0A0C3JX11"/>
<protein>
    <recommendedName>
        <fullName evidence="5">Snf7-domain-containing protein</fullName>
    </recommendedName>
</protein>
<evidence type="ECO:0000313" key="3">
    <source>
        <dbReference type="EMBL" id="KIO13673.1"/>
    </source>
</evidence>
<dbReference type="FunCoup" id="A0A0C3JX11">
    <property type="interactions" value="61"/>
</dbReference>
<sequence>MASASPSLSSYSTYATTSKSRLQSLYSDVTRQKHSNPTSYHAHVDWWQRTLEELVSRGWQAENPSPRMGKETETEGEEEAHNRSNKLILNAQRSLVDRLRFDGVGKPLGLGHTIAELRHCNALIPLPAFLSSSVSVYDPGWLPYRVASFLVGKPLWWAMEQLDLVKSEDSYSEAEMWKRVQGDYVLLKLVERAADVVDGFRGGMSLADSLYTTEGFRKEFGSKVLPGVTASEMDIEVLLKYLERDRPILVRDKDVIKFIAADREKEVTAIDRGILELKTGVGNLHGQVNKIQCKIDEMTSRISTALSQQQKSIALAHLRHKKGLEEILTQRLSALQNLESTLMDVETAAGNIQIMQTYEKSAVTLQAILNHPLLQRAKIDETMDALAAANATAREVDDAVRIGGDMAAAEAGIDNDDLENELKELVKEVERETGEAEERETLDKLQDINVPEQIHVVPAAAQRVLQGVTE</sequence>
<feature type="region of interest" description="Disordered" evidence="2">
    <location>
        <begin position="58"/>
        <end position="82"/>
    </location>
</feature>
<keyword evidence="1" id="KW-0175">Coiled coil</keyword>
<dbReference type="GO" id="GO:0000815">
    <property type="term" value="C:ESCRT III complex"/>
    <property type="evidence" value="ECO:0007669"/>
    <property type="project" value="TreeGrafter"/>
</dbReference>
<dbReference type="OrthoDB" id="10250120at2759"/>
<dbReference type="HOGENOM" id="CLU_021165_1_0_1"/>
<evidence type="ECO:0000256" key="1">
    <source>
        <dbReference type="SAM" id="Coils"/>
    </source>
</evidence>
<evidence type="ECO:0000256" key="2">
    <source>
        <dbReference type="SAM" id="MobiDB-lite"/>
    </source>
</evidence>
<dbReference type="GO" id="GO:0032511">
    <property type="term" value="P:late endosome to vacuole transport via multivesicular body sorting pathway"/>
    <property type="evidence" value="ECO:0007669"/>
    <property type="project" value="TreeGrafter"/>
</dbReference>
<dbReference type="Proteomes" id="UP000054217">
    <property type="component" value="Unassembled WGS sequence"/>
</dbReference>
<evidence type="ECO:0008006" key="5">
    <source>
        <dbReference type="Google" id="ProtNLM"/>
    </source>
</evidence>
<dbReference type="GO" id="GO:0006900">
    <property type="term" value="P:vesicle budding from membrane"/>
    <property type="evidence" value="ECO:0007669"/>
    <property type="project" value="TreeGrafter"/>
</dbReference>
<dbReference type="Pfam" id="PF03357">
    <property type="entry name" value="Snf7"/>
    <property type="match status" value="1"/>
</dbReference>
<dbReference type="GO" id="GO:0009898">
    <property type="term" value="C:cytoplasmic side of plasma membrane"/>
    <property type="evidence" value="ECO:0007669"/>
    <property type="project" value="TreeGrafter"/>
</dbReference>
<reference evidence="3 4" key="1">
    <citation type="submission" date="2014-04" db="EMBL/GenBank/DDBJ databases">
        <authorList>
            <consortium name="DOE Joint Genome Institute"/>
            <person name="Kuo A."/>
            <person name="Kohler A."/>
            <person name="Costa M.D."/>
            <person name="Nagy L.G."/>
            <person name="Floudas D."/>
            <person name="Copeland A."/>
            <person name="Barry K.W."/>
            <person name="Cichocki N."/>
            <person name="Veneault-Fourrey C."/>
            <person name="LaButti K."/>
            <person name="Lindquist E.A."/>
            <person name="Lipzen A."/>
            <person name="Lundell T."/>
            <person name="Morin E."/>
            <person name="Murat C."/>
            <person name="Sun H."/>
            <person name="Tunlid A."/>
            <person name="Henrissat B."/>
            <person name="Grigoriev I.V."/>
            <person name="Hibbett D.S."/>
            <person name="Martin F."/>
            <person name="Nordberg H.P."/>
            <person name="Cantor M.N."/>
            <person name="Hua S.X."/>
        </authorList>
    </citation>
    <scope>NUCLEOTIDE SEQUENCE [LARGE SCALE GENOMIC DNA]</scope>
    <source>
        <strain evidence="3 4">Marx 270</strain>
    </source>
</reference>